<evidence type="ECO:0000256" key="4">
    <source>
        <dbReference type="PROSITE-ProRule" id="PRU00175"/>
    </source>
</evidence>
<dbReference type="Proteomes" id="UP000001312">
    <property type="component" value="Unassembled WGS sequence"/>
</dbReference>
<dbReference type="InParanoid" id="A7EE40"/>
<sequence length="280" mass="32254">MGSIGEENQNSSGNSDNHINDDVSPSMKMETLLVSENPNSPNVQQSQEISKNDAVDVQFTDPCAICIEGMDASEELTKMTCCQNLIHNECLRKWINSTIEMDQQETCPLCRHVLSDLFIDIVFDIDEKESVPKPGRCCELDDMELIIAARYLENLPVEQKRALYDLFGKIEEEVFGISLWSDGERNRLRVVFFLCKNDPLGTVIQMPGDSIEIAHWRRLMALLNRALLQIRNEEQEPVLCSTIVLRQRPYYFDFFHPDVSDVHYGFIIDSDYDPHDRRFL</sequence>
<dbReference type="KEGG" id="ssl:SS1G_03580"/>
<dbReference type="GO" id="GO:0008270">
    <property type="term" value="F:zinc ion binding"/>
    <property type="evidence" value="ECO:0007669"/>
    <property type="project" value="UniProtKB-KW"/>
</dbReference>
<evidence type="ECO:0000259" key="7">
    <source>
        <dbReference type="PROSITE" id="PS51292"/>
    </source>
</evidence>
<protein>
    <submittedName>
        <fullName evidence="8">Uncharacterized protein</fullName>
    </submittedName>
</protein>
<dbReference type="RefSeq" id="XP_001595491.1">
    <property type="nucleotide sequence ID" value="XM_001595441.1"/>
</dbReference>
<gene>
    <name evidence="8" type="ORF">SS1G_03580</name>
</gene>
<dbReference type="PANTHER" id="PTHR45969:SF69">
    <property type="entry name" value="FINGER DOMAIN PROTEIN, PUTATIVE (AFU_ORTHOLOGUE AFUA_3G12190)-RELATED"/>
    <property type="match status" value="1"/>
</dbReference>
<dbReference type="Gene3D" id="3.30.40.10">
    <property type="entry name" value="Zinc/RING finger domain, C3HC4 (zinc finger)"/>
    <property type="match status" value="1"/>
</dbReference>
<feature type="region of interest" description="Disordered" evidence="5">
    <location>
        <begin position="1"/>
        <end position="50"/>
    </location>
</feature>
<dbReference type="PROSITE" id="PS50089">
    <property type="entry name" value="ZF_RING_2"/>
    <property type="match status" value="1"/>
</dbReference>
<feature type="compositionally biased region" description="Polar residues" evidence="5">
    <location>
        <begin position="34"/>
        <end position="49"/>
    </location>
</feature>
<dbReference type="HOGENOM" id="CLU_994536_0_0_1"/>
<feature type="compositionally biased region" description="Polar residues" evidence="5">
    <location>
        <begin position="1"/>
        <end position="17"/>
    </location>
</feature>
<dbReference type="InterPro" id="IPR011016">
    <property type="entry name" value="Znf_RING-CH"/>
</dbReference>
<keyword evidence="1" id="KW-0479">Metal-binding</keyword>
<dbReference type="PANTHER" id="PTHR45969">
    <property type="entry name" value="RING ZINC FINGER PROTEIN-RELATED"/>
    <property type="match status" value="1"/>
</dbReference>
<dbReference type="AlphaFoldDB" id="A7EE40"/>
<dbReference type="SMART" id="SM00184">
    <property type="entry name" value="RING"/>
    <property type="match status" value="1"/>
</dbReference>
<feature type="domain" description="RING-CH-type" evidence="7">
    <location>
        <begin position="55"/>
        <end position="117"/>
    </location>
</feature>
<evidence type="ECO:0000256" key="2">
    <source>
        <dbReference type="ARBA" id="ARBA00022771"/>
    </source>
</evidence>
<keyword evidence="3" id="KW-0862">Zinc</keyword>
<dbReference type="InterPro" id="IPR001841">
    <property type="entry name" value="Znf_RING"/>
</dbReference>
<evidence type="ECO:0000313" key="8">
    <source>
        <dbReference type="EMBL" id="EDO01106.1"/>
    </source>
</evidence>
<name>A7EE40_SCLS1</name>
<keyword evidence="2 4" id="KW-0863">Zinc-finger</keyword>
<reference evidence="9" key="1">
    <citation type="journal article" date="2011" name="PLoS Genet.">
        <title>Genomic analysis of the necrotrophic fungal pathogens Sclerotinia sclerotiorum and Botrytis cinerea.</title>
        <authorList>
            <person name="Amselem J."/>
            <person name="Cuomo C.A."/>
            <person name="van Kan J.A."/>
            <person name="Viaud M."/>
            <person name="Benito E.P."/>
            <person name="Couloux A."/>
            <person name="Coutinho P.M."/>
            <person name="de Vries R.P."/>
            <person name="Dyer P.S."/>
            <person name="Fillinger S."/>
            <person name="Fournier E."/>
            <person name="Gout L."/>
            <person name="Hahn M."/>
            <person name="Kohn L."/>
            <person name="Lapalu N."/>
            <person name="Plummer K.M."/>
            <person name="Pradier J.M."/>
            <person name="Quevillon E."/>
            <person name="Sharon A."/>
            <person name="Simon A."/>
            <person name="ten Have A."/>
            <person name="Tudzynski B."/>
            <person name="Tudzynski P."/>
            <person name="Wincker P."/>
            <person name="Andrew M."/>
            <person name="Anthouard V."/>
            <person name="Beever R.E."/>
            <person name="Beffa R."/>
            <person name="Benoit I."/>
            <person name="Bouzid O."/>
            <person name="Brault B."/>
            <person name="Chen Z."/>
            <person name="Choquer M."/>
            <person name="Collemare J."/>
            <person name="Cotton P."/>
            <person name="Danchin E.G."/>
            <person name="Da Silva C."/>
            <person name="Gautier A."/>
            <person name="Giraud C."/>
            <person name="Giraud T."/>
            <person name="Gonzalez C."/>
            <person name="Grossetete S."/>
            <person name="Guldener U."/>
            <person name="Henrissat B."/>
            <person name="Howlett B.J."/>
            <person name="Kodira C."/>
            <person name="Kretschmer M."/>
            <person name="Lappartient A."/>
            <person name="Leroch M."/>
            <person name="Levis C."/>
            <person name="Mauceli E."/>
            <person name="Neuveglise C."/>
            <person name="Oeser B."/>
            <person name="Pearson M."/>
            <person name="Poulain J."/>
            <person name="Poussereau N."/>
            <person name="Quesneville H."/>
            <person name="Rascle C."/>
            <person name="Schumacher J."/>
            <person name="Segurens B."/>
            <person name="Sexton A."/>
            <person name="Silva E."/>
            <person name="Sirven C."/>
            <person name="Soanes D.M."/>
            <person name="Talbot N.J."/>
            <person name="Templeton M."/>
            <person name="Yandava C."/>
            <person name="Yarden O."/>
            <person name="Zeng Q."/>
            <person name="Rollins J.A."/>
            <person name="Lebrun M.H."/>
            <person name="Dickman M."/>
        </authorList>
    </citation>
    <scope>NUCLEOTIDE SEQUENCE [LARGE SCALE GENOMIC DNA]</scope>
    <source>
        <strain evidence="9">ATCC 18683 / 1980 / Ss-1</strain>
    </source>
</reference>
<evidence type="ECO:0000256" key="1">
    <source>
        <dbReference type="ARBA" id="ARBA00022723"/>
    </source>
</evidence>
<dbReference type="STRING" id="665079.A7EE40"/>
<dbReference type="InterPro" id="IPR013083">
    <property type="entry name" value="Znf_RING/FYVE/PHD"/>
</dbReference>
<keyword evidence="9" id="KW-1185">Reference proteome</keyword>
<proteinExistence type="predicted"/>
<organism evidence="8 9">
    <name type="scientific">Sclerotinia sclerotiorum (strain ATCC 18683 / 1980 / Ss-1)</name>
    <name type="common">White mold</name>
    <name type="synonym">Whetzelinia sclerotiorum</name>
    <dbReference type="NCBI Taxonomy" id="665079"/>
    <lineage>
        <taxon>Eukaryota</taxon>
        <taxon>Fungi</taxon>
        <taxon>Dikarya</taxon>
        <taxon>Ascomycota</taxon>
        <taxon>Pezizomycotina</taxon>
        <taxon>Leotiomycetes</taxon>
        <taxon>Helotiales</taxon>
        <taxon>Sclerotiniaceae</taxon>
        <taxon>Sclerotinia</taxon>
    </lineage>
</organism>
<dbReference type="GeneID" id="5492036"/>
<dbReference type="PROSITE" id="PS51292">
    <property type="entry name" value="ZF_RING_CH"/>
    <property type="match status" value="1"/>
</dbReference>
<evidence type="ECO:0000256" key="5">
    <source>
        <dbReference type="SAM" id="MobiDB-lite"/>
    </source>
</evidence>
<dbReference type="GO" id="GO:0016567">
    <property type="term" value="P:protein ubiquitination"/>
    <property type="evidence" value="ECO:0000318"/>
    <property type="project" value="GO_Central"/>
</dbReference>
<dbReference type="EMBL" id="CH476624">
    <property type="protein sequence ID" value="EDO01106.1"/>
    <property type="molecule type" value="Genomic_DNA"/>
</dbReference>
<accession>A7EE40</accession>
<dbReference type="SUPFAM" id="SSF57850">
    <property type="entry name" value="RING/U-box"/>
    <property type="match status" value="1"/>
</dbReference>
<evidence type="ECO:0000313" key="9">
    <source>
        <dbReference type="Proteomes" id="UP000001312"/>
    </source>
</evidence>
<feature type="domain" description="RING-type" evidence="6">
    <location>
        <begin position="63"/>
        <end position="111"/>
    </location>
</feature>
<dbReference type="Pfam" id="PF13639">
    <property type="entry name" value="zf-RING_2"/>
    <property type="match status" value="1"/>
</dbReference>
<dbReference type="GO" id="GO:0061630">
    <property type="term" value="F:ubiquitin protein ligase activity"/>
    <property type="evidence" value="ECO:0000318"/>
    <property type="project" value="GO_Central"/>
</dbReference>
<evidence type="ECO:0000259" key="6">
    <source>
        <dbReference type="PROSITE" id="PS50089"/>
    </source>
</evidence>
<evidence type="ECO:0000256" key="3">
    <source>
        <dbReference type="ARBA" id="ARBA00022833"/>
    </source>
</evidence>